<organism evidence="5 6">
    <name type="scientific">Brachionus plicatilis</name>
    <name type="common">Marine rotifer</name>
    <name type="synonym">Brachionus muelleri</name>
    <dbReference type="NCBI Taxonomy" id="10195"/>
    <lineage>
        <taxon>Eukaryota</taxon>
        <taxon>Metazoa</taxon>
        <taxon>Spiralia</taxon>
        <taxon>Gnathifera</taxon>
        <taxon>Rotifera</taxon>
        <taxon>Eurotatoria</taxon>
        <taxon>Monogononta</taxon>
        <taxon>Pseudotrocha</taxon>
        <taxon>Ploima</taxon>
        <taxon>Brachionidae</taxon>
        <taxon>Brachionus</taxon>
    </lineage>
</organism>
<keyword evidence="2" id="KW-0175">Coiled coil</keyword>
<dbReference type="Gene3D" id="4.10.410.10">
    <property type="entry name" value="Pancreatic trypsin inhibitor Kunitz domain"/>
    <property type="match status" value="1"/>
</dbReference>
<evidence type="ECO:0000259" key="4">
    <source>
        <dbReference type="PROSITE" id="PS50279"/>
    </source>
</evidence>
<dbReference type="InterPro" id="IPR002223">
    <property type="entry name" value="Kunitz_BPTI"/>
</dbReference>
<dbReference type="GO" id="GO:0005615">
    <property type="term" value="C:extracellular space"/>
    <property type="evidence" value="ECO:0007669"/>
    <property type="project" value="TreeGrafter"/>
</dbReference>
<protein>
    <submittedName>
        <fullName evidence="5">Colostrum trypsin inhibitor</fullName>
    </submittedName>
</protein>
<evidence type="ECO:0000313" key="6">
    <source>
        <dbReference type="Proteomes" id="UP000276133"/>
    </source>
</evidence>
<keyword evidence="3" id="KW-0472">Membrane</keyword>
<evidence type="ECO:0000313" key="5">
    <source>
        <dbReference type="EMBL" id="RNA32162.1"/>
    </source>
</evidence>
<feature type="domain" description="BPTI/Kunitz inhibitor" evidence="4">
    <location>
        <begin position="219"/>
        <end position="269"/>
    </location>
</feature>
<evidence type="ECO:0000256" key="3">
    <source>
        <dbReference type="SAM" id="Phobius"/>
    </source>
</evidence>
<evidence type="ECO:0000256" key="2">
    <source>
        <dbReference type="SAM" id="Coils"/>
    </source>
</evidence>
<gene>
    <name evidence="5" type="ORF">BpHYR1_017688</name>
</gene>
<feature type="coiled-coil region" evidence="2">
    <location>
        <begin position="89"/>
        <end position="123"/>
    </location>
</feature>
<keyword evidence="3" id="KW-0812">Transmembrane</keyword>
<dbReference type="PRINTS" id="PR00759">
    <property type="entry name" value="BASICPTASE"/>
</dbReference>
<keyword evidence="6" id="KW-1185">Reference proteome</keyword>
<dbReference type="SMART" id="SM00131">
    <property type="entry name" value="KU"/>
    <property type="match status" value="1"/>
</dbReference>
<keyword evidence="1" id="KW-1015">Disulfide bond</keyword>
<sequence length="298" mass="34186">MIRNGRTPTILLVAMILIILILCYNNWGLSQRNISLRESLIAKDEKLNDMMEKKAFDEKQFGINSDRIKYFEQRIEADKQIAQQKDSDIDDLNSKLKAKSTENDKLTLELNDAKEALNLCKLEKNKEIELIKNNEQTRYQEELNKLMSQKSTNCSSMLEKFKDDLHKLVESQFSEADSQKILALINSDNAKLAEDAGQKLAENKVNREIALPVVDIDVCKLPKFEGNCTNSVERYYYDPLSERCLIFAYSGCNGNANNFETLELCQNKCKTKTTKIIEPQTPLAANRDYLVRPKINQA</sequence>
<reference evidence="5 6" key="1">
    <citation type="journal article" date="2018" name="Sci. Rep.">
        <title>Genomic signatures of local adaptation to the degree of environmental predictability in rotifers.</title>
        <authorList>
            <person name="Franch-Gras L."/>
            <person name="Hahn C."/>
            <person name="Garcia-Roger E.M."/>
            <person name="Carmona M.J."/>
            <person name="Serra M."/>
            <person name="Gomez A."/>
        </authorList>
    </citation>
    <scope>NUCLEOTIDE SEQUENCE [LARGE SCALE GENOMIC DNA]</scope>
    <source>
        <strain evidence="5">HYR1</strain>
    </source>
</reference>
<dbReference type="InterPro" id="IPR036880">
    <property type="entry name" value="Kunitz_BPTI_sf"/>
</dbReference>
<name>A0A3M7S8R7_BRAPC</name>
<keyword evidence="3" id="KW-1133">Transmembrane helix</keyword>
<dbReference type="Proteomes" id="UP000276133">
    <property type="component" value="Unassembled WGS sequence"/>
</dbReference>
<dbReference type="Pfam" id="PF00014">
    <property type="entry name" value="Kunitz_BPTI"/>
    <property type="match status" value="1"/>
</dbReference>
<dbReference type="SUPFAM" id="SSF57362">
    <property type="entry name" value="BPTI-like"/>
    <property type="match status" value="1"/>
</dbReference>
<feature type="transmembrane region" description="Helical" evidence="3">
    <location>
        <begin position="9"/>
        <end position="27"/>
    </location>
</feature>
<evidence type="ECO:0000256" key="1">
    <source>
        <dbReference type="ARBA" id="ARBA00023157"/>
    </source>
</evidence>
<dbReference type="GO" id="GO:0004867">
    <property type="term" value="F:serine-type endopeptidase inhibitor activity"/>
    <property type="evidence" value="ECO:0007669"/>
    <property type="project" value="InterPro"/>
</dbReference>
<dbReference type="CDD" id="cd00109">
    <property type="entry name" value="Kunitz-type"/>
    <property type="match status" value="1"/>
</dbReference>
<dbReference type="OrthoDB" id="4473401at2759"/>
<proteinExistence type="predicted"/>
<dbReference type="AlphaFoldDB" id="A0A3M7S8R7"/>
<comment type="caution">
    <text evidence="5">The sequence shown here is derived from an EMBL/GenBank/DDBJ whole genome shotgun (WGS) entry which is preliminary data.</text>
</comment>
<dbReference type="PROSITE" id="PS00280">
    <property type="entry name" value="BPTI_KUNITZ_1"/>
    <property type="match status" value="1"/>
</dbReference>
<accession>A0A3M7S8R7</accession>
<dbReference type="EMBL" id="REGN01001835">
    <property type="protein sequence ID" value="RNA32162.1"/>
    <property type="molecule type" value="Genomic_DNA"/>
</dbReference>
<dbReference type="InterPro" id="IPR020901">
    <property type="entry name" value="Prtase_inh_Kunz-CS"/>
</dbReference>
<dbReference type="PROSITE" id="PS50279">
    <property type="entry name" value="BPTI_KUNITZ_2"/>
    <property type="match status" value="1"/>
</dbReference>
<dbReference type="PANTHER" id="PTHR10083:SF374">
    <property type="entry name" value="BPTI_KUNITZ INHIBITOR DOMAIN-CONTAINING PROTEIN"/>
    <property type="match status" value="1"/>
</dbReference>
<dbReference type="InterPro" id="IPR050098">
    <property type="entry name" value="TFPI/VKTCI-like"/>
</dbReference>
<dbReference type="STRING" id="10195.A0A3M7S8R7"/>
<dbReference type="PANTHER" id="PTHR10083">
    <property type="entry name" value="KUNITZ-TYPE PROTEASE INHIBITOR-RELATED"/>
    <property type="match status" value="1"/>
</dbReference>